<name>A0A4Y2TUS1_ARAVE</name>
<comment type="caution">
    <text evidence="2">The sequence shown here is derived from an EMBL/GenBank/DDBJ whole genome shotgun (WGS) entry which is preliminary data.</text>
</comment>
<dbReference type="EMBL" id="BGPR01030576">
    <property type="protein sequence ID" value="GBO03180.1"/>
    <property type="molecule type" value="Genomic_DNA"/>
</dbReference>
<reference evidence="2 3" key="1">
    <citation type="journal article" date="2019" name="Sci. Rep.">
        <title>Orb-weaving spider Araneus ventricosus genome elucidates the spidroin gene catalogue.</title>
        <authorList>
            <person name="Kono N."/>
            <person name="Nakamura H."/>
            <person name="Ohtoshi R."/>
            <person name="Moran D.A.P."/>
            <person name="Shinohara A."/>
            <person name="Yoshida Y."/>
            <person name="Fujiwara M."/>
            <person name="Mori M."/>
            <person name="Tomita M."/>
            <person name="Arakawa K."/>
        </authorList>
    </citation>
    <scope>NUCLEOTIDE SEQUENCE [LARGE SCALE GENOMIC DNA]</scope>
</reference>
<feature type="transmembrane region" description="Helical" evidence="1">
    <location>
        <begin position="20"/>
        <end position="39"/>
    </location>
</feature>
<evidence type="ECO:0000313" key="2">
    <source>
        <dbReference type="EMBL" id="GBO03180.1"/>
    </source>
</evidence>
<keyword evidence="3" id="KW-1185">Reference proteome</keyword>
<dbReference type="PANTHER" id="PTHR46114:SF1">
    <property type="entry name" value="ZAD DOMAIN-CONTAINING PROTEIN"/>
    <property type="match status" value="1"/>
</dbReference>
<keyword evidence="1" id="KW-0472">Membrane</keyword>
<proteinExistence type="predicted"/>
<evidence type="ECO:0000256" key="1">
    <source>
        <dbReference type="SAM" id="Phobius"/>
    </source>
</evidence>
<accession>A0A4Y2TUS1</accession>
<organism evidence="2 3">
    <name type="scientific">Araneus ventricosus</name>
    <name type="common">Orbweaver spider</name>
    <name type="synonym">Epeira ventricosa</name>
    <dbReference type="NCBI Taxonomy" id="182803"/>
    <lineage>
        <taxon>Eukaryota</taxon>
        <taxon>Metazoa</taxon>
        <taxon>Ecdysozoa</taxon>
        <taxon>Arthropoda</taxon>
        <taxon>Chelicerata</taxon>
        <taxon>Arachnida</taxon>
        <taxon>Araneae</taxon>
        <taxon>Araneomorphae</taxon>
        <taxon>Entelegynae</taxon>
        <taxon>Araneoidea</taxon>
        <taxon>Araneidae</taxon>
        <taxon>Araneus</taxon>
    </lineage>
</organism>
<protein>
    <submittedName>
        <fullName evidence="2">Uncharacterized protein</fullName>
    </submittedName>
</protein>
<dbReference type="Proteomes" id="UP000499080">
    <property type="component" value="Unassembled WGS sequence"/>
</dbReference>
<dbReference type="OrthoDB" id="7549893at2759"/>
<gene>
    <name evidence="2" type="ORF">AVEN_265736_1</name>
</gene>
<dbReference type="AlphaFoldDB" id="A0A4Y2TUS1"/>
<keyword evidence="1" id="KW-0812">Transmembrane</keyword>
<evidence type="ECO:0000313" key="3">
    <source>
        <dbReference type="Proteomes" id="UP000499080"/>
    </source>
</evidence>
<keyword evidence="1" id="KW-1133">Transmembrane helix</keyword>
<sequence>MLSRIEYSKHSWHIWPNLKVIAVLVGLQTGYTKFFCFLCQWDTRVRKKKYYIKKVWPQRHFLIPGVKNEEKEPLVVSEKIILPPLPIKLGLMKNFIKAMDCAGSGFQYLRLKFPKVSETKIKEGIFVRPQFRQLMKDPVLESKLTKKEAAAWTSFKELEKSFFGNHKAKN</sequence>
<dbReference type="PANTHER" id="PTHR46114">
    <property type="entry name" value="APPLE DOMAIN-CONTAINING PROTEIN"/>
    <property type="match status" value="1"/>
</dbReference>